<evidence type="ECO:0000256" key="1">
    <source>
        <dbReference type="SAM" id="SignalP"/>
    </source>
</evidence>
<accession>A0A5P8E7V7</accession>
<feature type="chain" id="PRO_5024422845" description="AlgX/AlgJ SGNH hydrolase-like domain-containing protein" evidence="1">
    <location>
        <begin position="21"/>
        <end position="351"/>
    </location>
</feature>
<gene>
    <name evidence="2" type="ORF">C7Y71_008480</name>
</gene>
<dbReference type="RefSeq" id="WP_111899209.1">
    <property type="nucleotide sequence ID" value="NZ_CP033459.1"/>
</dbReference>
<dbReference type="Pfam" id="PF14286">
    <property type="entry name" value="DHHW"/>
    <property type="match status" value="1"/>
</dbReference>
<sequence length="351" mass="39325">MKKIILLAVIAFCLTTQAEAQENDFPPVRCGTYVNTVNADAPARKTAKGLIIAGKGAEVRAFSAYSVSTSGCDAYAAAANKYKETFGDKVDVYCMPVPTQSSFYTPDAASAWSRSEADGINRIFSQLRDDVIPVNVFDTLGAHAAEPIYNRTDHHWSPLGAYYAAREFAAVAEVPFRDLSSYEEHVIPGYVGTMYMYTKDMEVKNNPEEFVYYTPKDIEYTTTFIDYKLSKDRKTIIGTSEPFEGPFFKERQNTGAAYLTFVGGDSRIVRVQTPTNNGRRVLLLKDSFGNAIAGYLFYSFEQVHIVDCRYFKKNIKKYVEDNGITDIVFGNCIVLAQAPQTPRAYERYLVQ</sequence>
<name>A0A5P8E7V7_9BACT</name>
<feature type="signal peptide" evidence="1">
    <location>
        <begin position="1"/>
        <end position="20"/>
    </location>
</feature>
<evidence type="ECO:0000313" key="3">
    <source>
        <dbReference type="Proteomes" id="UP000249375"/>
    </source>
</evidence>
<dbReference type="OrthoDB" id="175771at2"/>
<dbReference type="Proteomes" id="UP000249375">
    <property type="component" value="Chromosome"/>
</dbReference>
<dbReference type="InterPro" id="IPR025945">
    <property type="entry name" value="DHHW"/>
</dbReference>
<dbReference type="EMBL" id="CP033459">
    <property type="protein sequence ID" value="QFQ13053.1"/>
    <property type="molecule type" value="Genomic_DNA"/>
</dbReference>
<organism evidence="2 3">
    <name type="scientific">Pseudoprevotella muciniphila</name>
    <dbReference type="NCBI Taxonomy" id="2133944"/>
    <lineage>
        <taxon>Bacteria</taxon>
        <taxon>Pseudomonadati</taxon>
        <taxon>Bacteroidota</taxon>
        <taxon>Bacteroidia</taxon>
        <taxon>Bacteroidales</taxon>
        <taxon>Prevotellaceae</taxon>
        <taxon>Pseudoprevotella</taxon>
    </lineage>
</organism>
<keyword evidence="1" id="KW-0732">Signal</keyword>
<protein>
    <recommendedName>
        <fullName evidence="4">AlgX/AlgJ SGNH hydrolase-like domain-containing protein</fullName>
    </recommendedName>
</protein>
<dbReference type="KEGG" id="alq:C7Y71_008480"/>
<keyword evidence="3" id="KW-1185">Reference proteome</keyword>
<proteinExistence type="predicted"/>
<evidence type="ECO:0000313" key="2">
    <source>
        <dbReference type="EMBL" id="QFQ13053.1"/>
    </source>
</evidence>
<evidence type="ECO:0008006" key="4">
    <source>
        <dbReference type="Google" id="ProtNLM"/>
    </source>
</evidence>
<dbReference type="AlphaFoldDB" id="A0A5P8E7V7"/>
<reference evidence="2 3" key="1">
    <citation type="submission" date="2018-11" db="EMBL/GenBank/DDBJ databases">
        <authorList>
            <person name="Na S.W."/>
            <person name="Baik M."/>
        </authorList>
    </citation>
    <scope>NUCLEOTIDE SEQUENCE [LARGE SCALE GENOMIC DNA]</scope>
    <source>
        <strain evidence="2 3">E39</strain>
    </source>
</reference>